<keyword evidence="1" id="KW-0812">Transmembrane</keyword>
<accession>A0A9P5PGI2</accession>
<dbReference type="EMBL" id="JADNRY010000157">
    <property type="protein sequence ID" value="KAF9062953.1"/>
    <property type="molecule type" value="Genomic_DNA"/>
</dbReference>
<dbReference type="Proteomes" id="UP000772434">
    <property type="component" value="Unassembled WGS sequence"/>
</dbReference>
<keyword evidence="1" id="KW-0472">Membrane</keyword>
<protein>
    <submittedName>
        <fullName evidence="2">Uncharacterized protein</fullName>
    </submittedName>
</protein>
<dbReference type="AlphaFoldDB" id="A0A9P5PGI2"/>
<name>A0A9P5PGI2_9AGAR</name>
<evidence type="ECO:0000313" key="3">
    <source>
        <dbReference type="Proteomes" id="UP000772434"/>
    </source>
</evidence>
<dbReference type="OrthoDB" id="3160134at2759"/>
<dbReference type="InterPro" id="IPR046521">
    <property type="entry name" value="DUF6698"/>
</dbReference>
<keyword evidence="3" id="KW-1185">Reference proteome</keyword>
<gene>
    <name evidence="2" type="ORF">BDP27DRAFT_1427341</name>
</gene>
<comment type="caution">
    <text evidence="2">The sequence shown here is derived from an EMBL/GenBank/DDBJ whole genome shotgun (WGS) entry which is preliminary data.</text>
</comment>
<proteinExistence type="predicted"/>
<feature type="transmembrane region" description="Helical" evidence="1">
    <location>
        <begin position="66"/>
        <end position="84"/>
    </location>
</feature>
<evidence type="ECO:0000256" key="1">
    <source>
        <dbReference type="SAM" id="Phobius"/>
    </source>
</evidence>
<dbReference type="Pfam" id="PF20414">
    <property type="entry name" value="DUF6698"/>
    <property type="match status" value="1"/>
</dbReference>
<reference evidence="2" key="1">
    <citation type="submission" date="2020-11" db="EMBL/GenBank/DDBJ databases">
        <authorList>
            <consortium name="DOE Joint Genome Institute"/>
            <person name="Ahrendt S."/>
            <person name="Riley R."/>
            <person name="Andreopoulos W."/>
            <person name="Labutti K."/>
            <person name="Pangilinan J."/>
            <person name="Ruiz-Duenas F.J."/>
            <person name="Barrasa J.M."/>
            <person name="Sanchez-Garcia M."/>
            <person name="Camarero S."/>
            <person name="Miyauchi S."/>
            <person name="Serrano A."/>
            <person name="Linde D."/>
            <person name="Babiker R."/>
            <person name="Drula E."/>
            <person name="Ayuso-Fernandez I."/>
            <person name="Pacheco R."/>
            <person name="Padilla G."/>
            <person name="Ferreira P."/>
            <person name="Barriuso J."/>
            <person name="Kellner H."/>
            <person name="Castanera R."/>
            <person name="Alfaro M."/>
            <person name="Ramirez L."/>
            <person name="Pisabarro A.G."/>
            <person name="Kuo A."/>
            <person name="Tritt A."/>
            <person name="Lipzen A."/>
            <person name="He G."/>
            <person name="Yan M."/>
            <person name="Ng V."/>
            <person name="Cullen D."/>
            <person name="Martin F."/>
            <person name="Rosso M.-N."/>
            <person name="Henrissat B."/>
            <person name="Hibbett D."/>
            <person name="Martinez A.T."/>
            <person name="Grigoriev I.V."/>
        </authorList>
    </citation>
    <scope>NUCLEOTIDE SEQUENCE</scope>
    <source>
        <strain evidence="2">AH 40177</strain>
    </source>
</reference>
<sequence>MLLYDMKPYDLEDREAGWGRSFLLVRCLKHFLNGPGAVFHDPESTKSLGGLTIRPMYKIKQLTPRLIAYVACMISFALCSAWRFCNVDRHFSGQKFYDWIIFFLEDPDDWSKDIVDFLNDQVFVINNDDGQESAEDGNATDPKVRIIHASCERQRKEKKMAADLAVATEKAAAAAAEKEAVEPDELEVNEN</sequence>
<keyword evidence="1" id="KW-1133">Transmembrane helix</keyword>
<evidence type="ECO:0000313" key="2">
    <source>
        <dbReference type="EMBL" id="KAF9062953.1"/>
    </source>
</evidence>
<organism evidence="2 3">
    <name type="scientific">Rhodocollybia butyracea</name>
    <dbReference type="NCBI Taxonomy" id="206335"/>
    <lineage>
        <taxon>Eukaryota</taxon>
        <taxon>Fungi</taxon>
        <taxon>Dikarya</taxon>
        <taxon>Basidiomycota</taxon>
        <taxon>Agaricomycotina</taxon>
        <taxon>Agaricomycetes</taxon>
        <taxon>Agaricomycetidae</taxon>
        <taxon>Agaricales</taxon>
        <taxon>Marasmiineae</taxon>
        <taxon>Omphalotaceae</taxon>
        <taxon>Rhodocollybia</taxon>
    </lineage>
</organism>